<protein>
    <submittedName>
        <fullName evidence="2">Uncharacterized protein</fullName>
    </submittedName>
</protein>
<proteinExistence type="predicted"/>
<dbReference type="RefSeq" id="WP_322447015.1">
    <property type="nucleotide sequence ID" value="NZ_JAXOFX010000008.1"/>
</dbReference>
<evidence type="ECO:0000256" key="1">
    <source>
        <dbReference type="SAM" id="Phobius"/>
    </source>
</evidence>
<name>A0ABU5IZX2_9BACI</name>
<dbReference type="Proteomes" id="UP001290455">
    <property type="component" value="Unassembled WGS sequence"/>
</dbReference>
<evidence type="ECO:0000313" key="2">
    <source>
        <dbReference type="EMBL" id="MDZ5472713.1"/>
    </source>
</evidence>
<feature type="transmembrane region" description="Helical" evidence="1">
    <location>
        <begin position="82"/>
        <end position="102"/>
    </location>
</feature>
<dbReference type="EMBL" id="JAXOFX010000008">
    <property type="protein sequence ID" value="MDZ5472713.1"/>
    <property type="molecule type" value="Genomic_DNA"/>
</dbReference>
<sequence length="149" mass="16519">MRIAKIFSCTLIVFASFLPWIGTDDSTVSGYGLLGSNNLSLFIQPDFLKDYGLIILFGAYFCPSWAILTIATSFGKNPIKPIGILTGIMPIAYMMLLLILGGSEYIKMGVYLSLLAGFSALLTSILELDNTEEIYHKPIPKNQKYNKDY</sequence>
<comment type="caution">
    <text evidence="2">The sequence shown here is derived from an EMBL/GenBank/DDBJ whole genome shotgun (WGS) entry which is preliminary data.</text>
</comment>
<organism evidence="2 3">
    <name type="scientific">Robertmurraya mangrovi</name>
    <dbReference type="NCBI Taxonomy" id="3098077"/>
    <lineage>
        <taxon>Bacteria</taxon>
        <taxon>Bacillati</taxon>
        <taxon>Bacillota</taxon>
        <taxon>Bacilli</taxon>
        <taxon>Bacillales</taxon>
        <taxon>Bacillaceae</taxon>
        <taxon>Robertmurraya</taxon>
    </lineage>
</organism>
<accession>A0ABU5IZX2</accession>
<keyword evidence="1" id="KW-1133">Transmembrane helix</keyword>
<feature type="transmembrane region" description="Helical" evidence="1">
    <location>
        <begin position="54"/>
        <end position="75"/>
    </location>
</feature>
<keyword evidence="1" id="KW-0812">Transmembrane</keyword>
<keyword evidence="1" id="KW-0472">Membrane</keyword>
<evidence type="ECO:0000313" key="3">
    <source>
        <dbReference type="Proteomes" id="UP001290455"/>
    </source>
</evidence>
<feature type="transmembrane region" description="Helical" evidence="1">
    <location>
        <begin position="108"/>
        <end position="128"/>
    </location>
</feature>
<reference evidence="2 3" key="1">
    <citation type="submission" date="2023-11" db="EMBL/GenBank/DDBJ databases">
        <title>Bacillus jintuensis, isolated from a mudflat on the Beibu Gulf coast.</title>
        <authorList>
            <person name="Li M."/>
        </authorList>
    </citation>
    <scope>NUCLEOTIDE SEQUENCE [LARGE SCALE GENOMIC DNA]</scope>
    <source>
        <strain evidence="2 3">31A1R</strain>
    </source>
</reference>
<gene>
    <name evidence="2" type="ORF">SM124_13345</name>
</gene>
<keyword evidence="3" id="KW-1185">Reference proteome</keyword>